<dbReference type="STRING" id="197221.gene:10747828"/>
<dbReference type="AlphaFoldDB" id="Q8DJJ1"/>
<organism evidence="1 2">
    <name type="scientific">Thermosynechococcus vestitus (strain NIES-2133 / IAM M-273 / BP-1)</name>
    <dbReference type="NCBI Taxonomy" id="197221"/>
    <lineage>
        <taxon>Bacteria</taxon>
        <taxon>Bacillati</taxon>
        <taxon>Cyanobacteriota</taxon>
        <taxon>Cyanophyceae</taxon>
        <taxon>Acaryochloridales</taxon>
        <taxon>Thermosynechococcaceae</taxon>
        <taxon>Thermosynechococcus</taxon>
    </lineage>
</organism>
<keyword evidence="2" id="KW-1185">Reference proteome</keyword>
<evidence type="ECO:0000313" key="1">
    <source>
        <dbReference type="EMBL" id="BAC08784.1"/>
    </source>
</evidence>
<proteinExistence type="predicted"/>
<name>Q8DJJ1_THEVB</name>
<evidence type="ECO:0000313" key="2">
    <source>
        <dbReference type="Proteomes" id="UP000000440"/>
    </source>
</evidence>
<protein>
    <submittedName>
        <fullName evidence="1">Tsr1232 protein</fullName>
    </submittedName>
</protein>
<accession>Q8DJJ1</accession>
<sequence>MGIDPSGQLRYGLRFGQFKEHVWHCTQNYIDIWVGQWYRGSFGGIFSGTIAP</sequence>
<gene>
    <name evidence="1" type="ordered locus">tsr1232</name>
</gene>
<dbReference type="EMBL" id="BA000039">
    <property type="protein sequence ID" value="BAC08784.1"/>
    <property type="molecule type" value="Genomic_DNA"/>
</dbReference>
<dbReference type="EnsemblBacteria" id="BAC08784">
    <property type="protein sequence ID" value="BAC08784"/>
    <property type="gene ID" value="BAC08784"/>
</dbReference>
<reference evidence="1 2" key="1">
    <citation type="journal article" date="2002" name="DNA Res.">
        <title>Complete genome structure of the thermophilic cyanobacterium Thermosynechococcus elongatus BP-1.</title>
        <authorList>
            <person name="Nakamura Y."/>
            <person name="Kaneko T."/>
            <person name="Sato S."/>
            <person name="Ikeuchi M."/>
            <person name="Katoh H."/>
            <person name="Sasamoto S."/>
            <person name="Watanabe A."/>
            <person name="Iriguchi M."/>
            <person name="Kawashima K."/>
            <person name="Kimura T."/>
            <person name="Kishida Y."/>
            <person name="Kiyokawa C."/>
            <person name="Kohara M."/>
            <person name="Matsumoto M."/>
            <person name="Matsuno A."/>
            <person name="Nakazaki N."/>
            <person name="Shimpo S."/>
            <person name="Sugimoto M."/>
            <person name="Takeuchi C."/>
            <person name="Yamada M."/>
            <person name="Tabata S."/>
        </authorList>
    </citation>
    <scope>NUCLEOTIDE SEQUENCE [LARGE SCALE GENOMIC DNA]</scope>
    <source>
        <strain evidence="2">IAM M-273 / NIES-2133 / BP-1</strain>
    </source>
</reference>
<dbReference type="Proteomes" id="UP000000440">
    <property type="component" value="Chromosome"/>
</dbReference>
<dbReference type="KEGG" id="tel:tsr1232"/>